<name>A0A7D3VXS4_ACTVE</name>
<organism evidence="2 3">
    <name type="scientific">Actinomadura verrucosospora</name>
    <dbReference type="NCBI Taxonomy" id="46165"/>
    <lineage>
        <taxon>Bacteria</taxon>
        <taxon>Bacillati</taxon>
        <taxon>Actinomycetota</taxon>
        <taxon>Actinomycetes</taxon>
        <taxon>Streptosporangiales</taxon>
        <taxon>Thermomonosporaceae</taxon>
        <taxon>Actinomadura</taxon>
    </lineage>
</organism>
<keyword evidence="2" id="KW-0449">Lipoprotein</keyword>
<dbReference type="Pfam" id="PF13349">
    <property type="entry name" value="DUF4097"/>
    <property type="match status" value="1"/>
</dbReference>
<dbReference type="InterPro" id="IPR025164">
    <property type="entry name" value="Toastrack_DUF4097"/>
</dbReference>
<sequence>MHNRLRALAVFGTGLLALSGCDAVVASTYEDDAALPSKITSVRLDDIGSGSVTVHGGAGTPAVHRKLTYRGDRPDGPTHQVVGGVLHLRGCGSHCSAAYTVEVPAGLPVSGTASNGSIELTRVGGVDVRTSSGAIRLDDVTGTVKARTSNGRIEGRALKGADIEARTSNGGIELAVAKPQNVRATTSNGAIDLTVPQARYRVAAHTSNGHRSVRIADDPSAGLHLDLTTSNGAITAAFA</sequence>
<dbReference type="EMBL" id="CP053892">
    <property type="protein sequence ID" value="QKG23554.1"/>
    <property type="molecule type" value="Genomic_DNA"/>
</dbReference>
<feature type="domain" description="DUF4097" evidence="1">
    <location>
        <begin position="113"/>
        <end position="213"/>
    </location>
</feature>
<keyword evidence="3" id="KW-1185">Reference proteome</keyword>
<dbReference type="Proteomes" id="UP000501240">
    <property type="component" value="Chromosome"/>
</dbReference>
<protein>
    <submittedName>
        <fullName evidence="2">Lipoprotein</fullName>
    </submittedName>
</protein>
<proteinExistence type="predicted"/>
<dbReference type="AlphaFoldDB" id="A0A7D3VXS4"/>
<evidence type="ECO:0000313" key="3">
    <source>
        <dbReference type="Proteomes" id="UP000501240"/>
    </source>
</evidence>
<accession>A0A7D3VXS4</accession>
<dbReference type="PROSITE" id="PS51257">
    <property type="entry name" value="PROKAR_LIPOPROTEIN"/>
    <property type="match status" value="1"/>
</dbReference>
<evidence type="ECO:0000313" key="2">
    <source>
        <dbReference type="EMBL" id="QKG23554.1"/>
    </source>
</evidence>
<gene>
    <name evidence="2" type="ORF">ACTIVE_5197</name>
</gene>
<evidence type="ECO:0000259" key="1">
    <source>
        <dbReference type="Pfam" id="PF13349"/>
    </source>
</evidence>
<reference evidence="2 3" key="1">
    <citation type="submission" date="2020-05" db="EMBL/GenBank/DDBJ databases">
        <title>Actinomadura verrucosospora NRRL-B18236 (PFL_A860) Genome sequencing and assembly.</title>
        <authorList>
            <person name="Samborskyy M."/>
        </authorList>
    </citation>
    <scope>NUCLEOTIDE SEQUENCE [LARGE SCALE GENOMIC DNA]</scope>
    <source>
        <strain evidence="2 3">NRRL:B18236</strain>
    </source>
</reference>
<dbReference type="RefSeq" id="WP_173097503.1">
    <property type="nucleotide sequence ID" value="NZ_CP053892.1"/>
</dbReference>